<evidence type="ECO:0000313" key="3">
    <source>
        <dbReference type="Proteomes" id="UP000829196"/>
    </source>
</evidence>
<dbReference type="SMR" id="A0A8T3C7Y5"/>
<protein>
    <submittedName>
        <fullName evidence="2">Uncharacterized protein</fullName>
    </submittedName>
</protein>
<keyword evidence="3" id="KW-1185">Reference proteome</keyword>
<evidence type="ECO:0000313" key="2">
    <source>
        <dbReference type="EMBL" id="KAI0527420.1"/>
    </source>
</evidence>
<feature type="region of interest" description="Disordered" evidence="1">
    <location>
        <begin position="81"/>
        <end position="101"/>
    </location>
</feature>
<feature type="compositionally biased region" description="Basic and acidic residues" evidence="1">
    <location>
        <begin position="10"/>
        <end position="19"/>
    </location>
</feature>
<evidence type="ECO:0000256" key="1">
    <source>
        <dbReference type="SAM" id="MobiDB-lite"/>
    </source>
</evidence>
<proteinExistence type="predicted"/>
<reference evidence="2" key="1">
    <citation type="journal article" date="2022" name="Front. Genet.">
        <title>Chromosome-Scale Assembly of the Dendrobium nobile Genome Provides Insights Into the Molecular Mechanism of the Biosynthesis of the Medicinal Active Ingredient of Dendrobium.</title>
        <authorList>
            <person name="Xu Q."/>
            <person name="Niu S.-C."/>
            <person name="Li K.-L."/>
            <person name="Zheng P.-J."/>
            <person name="Zhang X.-J."/>
            <person name="Jia Y."/>
            <person name="Liu Y."/>
            <person name="Niu Y.-X."/>
            <person name="Yu L.-H."/>
            <person name="Chen D.-F."/>
            <person name="Zhang G.-Q."/>
        </authorList>
    </citation>
    <scope>NUCLEOTIDE SEQUENCE</scope>
    <source>
        <tissue evidence="2">Leaf</tissue>
    </source>
</reference>
<dbReference type="Proteomes" id="UP000829196">
    <property type="component" value="Unassembled WGS sequence"/>
</dbReference>
<comment type="caution">
    <text evidence="2">The sequence shown here is derived from an EMBL/GenBank/DDBJ whole genome shotgun (WGS) entry which is preliminary data.</text>
</comment>
<organism evidence="2 3">
    <name type="scientific">Dendrobium nobile</name>
    <name type="common">Orchid</name>
    <dbReference type="NCBI Taxonomy" id="94219"/>
    <lineage>
        <taxon>Eukaryota</taxon>
        <taxon>Viridiplantae</taxon>
        <taxon>Streptophyta</taxon>
        <taxon>Embryophyta</taxon>
        <taxon>Tracheophyta</taxon>
        <taxon>Spermatophyta</taxon>
        <taxon>Magnoliopsida</taxon>
        <taxon>Liliopsida</taxon>
        <taxon>Asparagales</taxon>
        <taxon>Orchidaceae</taxon>
        <taxon>Epidendroideae</taxon>
        <taxon>Malaxideae</taxon>
        <taxon>Dendrobiinae</taxon>
        <taxon>Dendrobium</taxon>
    </lineage>
</organism>
<dbReference type="AlphaFoldDB" id="A0A8T3C7Y5"/>
<dbReference type="EMBL" id="JAGYWB010000003">
    <property type="protein sequence ID" value="KAI0527420.1"/>
    <property type="molecule type" value="Genomic_DNA"/>
</dbReference>
<feature type="region of interest" description="Disordered" evidence="1">
    <location>
        <begin position="1"/>
        <end position="37"/>
    </location>
</feature>
<sequence length="120" mass="13772">MIQKNRRLKAGRDRCRREQGSVQVASKLGGSRSSREQGVSALFGIRPEGARLSASLRLTNERQGKGRGACEEDRKISGERERLQSWRRRAKPRVRERESAGRELRFPWNRAESRVRGGQQ</sequence>
<gene>
    <name evidence="2" type="ORF">KFK09_003020</name>
</gene>
<name>A0A8T3C7Y5_DENNO</name>
<accession>A0A8T3C7Y5</accession>